<dbReference type="GO" id="GO:0005509">
    <property type="term" value="F:calcium ion binding"/>
    <property type="evidence" value="ECO:0007669"/>
    <property type="project" value="InterPro"/>
</dbReference>
<dbReference type="RefSeq" id="WP_162084051.1">
    <property type="nucleotide sequence ID" value="NZ_AP021881.1"/>
</dbReference>
<evidence type="ECO:0000256" key="1">
    <source>
        <dbReference type="SAM" id="SignalP"/>
    </source>
</evidence>
<protein>
    <recommendedName>
        <fullName evidence="2">EF-hand domain-containing protein</fullName>
    </recommendedName>
</protein>
<accession>A0A809RGU5</accession>
<dbReference type="AlphaFoldDB" id="A0A809RGU5"/>
<evidence type="ECO:0000259" key="2">
    <source>
        <dbReference type="PROSITE" id="PS50222"/>
    </source>
</evidence>
<keyword evidence="1" id="KW-0732">Signal</keyword>
<dbReference type="InterPro" id="IPR002048">
    <property type="entry name" value="EF_hand_dom"/>
</dbReference>
<dbReference type="PROSITE" id="PS50222">
    <property type="entry name" value="EF_HAND_2"/>
    <property type="match status" value="1"/>
</dbReference>
<feature type="signal peptide" evidence="1">
    <location>
        <begin position="1"/>
        <end position="19"/>
    </location>
</feature>
<feature type="chain" id="PRO_5032995671" description="EF-hand domain-containing protein" evidence="1">
    <location>
        <begin position="20"/>
        <end position="111"/>
    </location>
</feature>
<feature type="domain" description="EF-hand" evidence="2">
    <location>
        <begin position="68"/>
        <end position="103"/>
    </location>
</feature>
<keyword evidence="4" id="KW-1185">Reference proteome</keyword>
<name>A0A809RGU5_9PROT</name>
<organism evidence="3 4">
    <name type="scientific">Sulfuriferula nivalis</name>
    <dbReference type="NCBI Taxonomy" id="2675298"/>
    <lineage>
        <taxon>Bacteria</taxon>
        <taxon>Pseudomonadati</taxon>
        <taxon>Pseudomonadota</taxon>
        <taxon>Betaproteobacteria</taxon>
        <taxon>Nitrosomonadales</taxon>
        <taxon>Sulfuricellaceae</taxon>
        <taxon>Sulfuriferula</taxon>
    </lineage>
</organism>
<dbReference type="Proteomes" id="UP000463939">
    <property type="component" value="Chromosome"/>
</dbReference>
<reference evidence="4" key="1">
    <citation type="submission" date="2019-11" db="EMBL/GenBank/DDBJ databases">
        <title>Isolation and characterization of a novel species in the genus Sulfuriferula.</title>
        <authorList>
            <person name="Mochizuki J."/>
            <person name="Kojima H."/>
            <person name="Fukui M."/>
        </authorList>
    </citation>
    <scope>NUCLEOTIDE SEQUENCE [LARGE SCALE GENOMIC DNA]</scope>
    <source>
        <strain evidence="4">SGTM</strain>
    </source>
</reference>
<gene>
    <name evidence="3" type="ORF">SFSGTM_07920</name>
</gene>
<evidence type="ECO:0000313" key="3">
    <source>
        <dbReference type="EMBL" id="BBP00084.1"/>
    </source>
</evidence>
<dbReference type="SUPFAM" id="SSF47473">
    <property type="entry name" value="EF-hand"/>
    <property type="match status" value="1"/>
</dbReference>
<dbReference type="EMBL" id="AP021881">
    <property type="protein sequence ID" value="BBP00084.1"/>
    <property type="molecule type" value="Genomic_DNA"/>
</dbReference>
<dbReference type="InterPro" id="IPR011992">
    <property type="entry name" value="EF-hand-dom_pair"/>
</dbReference>
<dbReference type="Gene3D" id="1.10.238.10">
    <property type="entry name" value="EF-hand"/>
    <property type="match status" value="1"/>
</dbReference>
<dbReference type="KEGG" id="sniv:SFSGTM_07920"/>
<dbReference type="InterPro" id="IPR018247">
    <property type="entry name" value="EF_Hand_1_Ca_BS"/>
</dbReference>
<proteinExistence type="predicted"/>
<dbReference type="PROSITE" id="PS00018">
    <property type="entry name" value="EF_HAND_1"/>
    <property type="match status" value="1"/>
</dbReference>
<evidence type="ECO:0000313" key="4">
    <source>
        <dbReference type="Proteomes" id="UP000463939"/>
    </source>
</evidence>
<dbReference type="Pfam" id="PF13499">
    <property type="entry name" value="EF-hand_7"/>
    <property type="match status" value="1"/>
</dbReference>
<sequence length="111" mass="12195">MNKTLVCILGLALVTPVYAATSTQNVPLDSIGGKPQGMNPAAMQDMMMQRFKQSDVDHNGALSRDEAQNMPMLAQHFDELDTNHDGQVSLQEVQAAFMQRMQQQSASVTKN</sequence>